<keyword evidence="3" id="KW-1185">Reference proteome</keyword>
<protein>
    <submittedName>
        <fullName evidence="2">Uncharacterized protein</fullName>
    </submittedName>
</protein>
<name>A0A6J8EF55_MYTCO</name>
<reference evidence="2 3" key="1">
    <citation type="submission" date="2020-06" db="EMBL/GenBank/DDBJ databases">
        <authorList>
            <person name="Li R."/>
            <person name="Bekaert M."/>
        </authorList>
    </citation>
    <scope>NUCLEOTIDE SEQUENCE [LARGE SCALE GENOMIC DNA]</scope>
    <source>
        <strain evidence="3">wild</strain>
    </source>
</reference>
<organism evidence="2 3">
    <name type="scientific">Mytilus coruscus</name>
    <name type="common">Sea mussel</name>
    <dbReference type="NCBI Taxonomy" id="42192"/>
    <lineage>
        <taxon>Eukaryota</taxon>
        <taxon>Metazoa</taxon>
        <taxon>Spiralia</taxon>
        <taxon>Lophotrochozoa</taxon>
        <taxon>Mollusca</taxon>
        <taxon>Bivalvia</taxon>
        <taxon>Autobranchia</taxon>
        <taxon>Pteriomorphia</taxon>
        <taxon>Mytilida</taxon>
        <taxon>Mytiloidea</taxon>
        <taxon>Mytilidae</taxon>
        <taxon>Mytilinae</taxon>
        <taxon>Mytilus</taxon>
    </lineage>
</organism>
<accession>A0A6J8EF55</accession>
<proteinExistence type="predicted"/>
<gene>
    <name evidence="2" type="ORF">MCOR_51003</name>
</gene>
<evidence type="ECO:0000313" key="3">
    <source>
        <dbReference type="Proteomes" id="UP000507470"/>
    </source>
</evidence>
<evidence type="ECO:0000256" key="1">
    <source>
        <dbReference type="SAM" id="MobiDB-lite"/>
    </source>
</evidence>
<dbReference type="Proteomes" id="UP000507470">
    <property type="component" value="Unassembled WGS sequence"/>
</dbReference>
<dbReference type="OrthoDB" id="10367264at2759"/>
<sequence length="213" mass="24174">MKDYKKHLFNMVNADICKEDLKKLRDRKKREFKAAECSKSKSNKMKKMKDFSFPPLPSESNKTEINFEKAGKLKIIPSSDSSSSQNLTASEQLPKNCNSTINLQAGSAHPSLNNDLQQEFNETRQMARQCATQKSQEEQCQVIAVVKHESVEFPDGCRYTCRSTVIPDPVIVEGKSTATQTESDKCKDVGVQCEIIDWNKYQKMIELAEVLLK</sequence>
<dbReference type="EMBL" id="CACVKT020008931">
    <property type="protein sequence ID" value="CAC5418576.1"/>
    <property type="molecule type" value="Genomic_DNA"/>
</dbReference>
<evidence type="ECO:0000313" key="2">
    <source>
        <dbReference type="EMBL" id="CAC5418576.1"/>
    </source>
</evidence>
<dbReference type="AlphaFoldDB" id="A0A6J8EF55"/>
<feature type="region of interest" description="Disordered" evidence="1">
    <location>
        <begin position="35"/>
        <end position="62"/>
    </location>
</feature>